<evidence type="ECO:0000313" key="5">
    <source>
        <dbReference type="Proteomes" id="UP000239209"/>
    </source>
</evidence>
<dbReference type="InterPro" id="IPR029062">
    <property type="entry name" value="Class_I_gatase-like"/>
</dbReference>
<dbReference type="RefSeq" id="WP_106126378.1">
    <property type="nucleotide sequence ID" value="NZ_PVZG01000004.1"/>
</dbReference>
<dbReference type="Gene3D" id="3.40.50.880">
    <property type="match status" value="1"/>
</dbReference>
<dbReference type="InterPro" id="IPR002818">
    <property type="entry name" value="DJ-1/PfpI"/>
</dbReference>
<dbReference type="SUPFAM" id="SSF46689">
    <property type="entry name" value="Homeodomain-like"/>
    <property type="match status" value="2"/>
</dbReference>
<dbReference type="InterPro" id="IPR018060">
    <property type="entry name" value="HTH_AraC"/>
</dbReference>
<evidence type="ECO:0000313" key="4">
    <source>
        <dbReference type="EMBL" id="PRY30779.1"/>
    </source>
</evidence>
<dbReference type="Proteomes" id="UP000239209">
    <property type="component" value="Unassembled WGS sequence"/>
</dbReference>
<evidence type="ECO:0000259" key="3">
    <source>
        <dbReference type="PROSITE" id="PS01124"/>
    </source>
</evidence>
<name>A0A2T0SBH2_9ACTN</name>
<sequence>MPGRQHVVAVLALDGVVGFDLAVPCQVFGSTRLEDGGCPYEIRVCGQRPAVRTSVSGISHYRIEAAYDLGAAADADTIVVPGVAMPWRAPEAVLDVLRTAAARGRRIVSICTGAFVLAQAGLLDGRRATTHWWAAPDLVRRHPAVDVDAASLFAGDGRVFTSAGVAAGLDLCLHLVRRDHGAAVAARTAGFVVMAPVREGDQAQFVDHVPAGGRGSLAPTLAWLGEHVAEPLTVAAIARHARLSTRTLMRRFREQTGTTPLAWLHGQRLLLARRLLETTDLPVPAVAERSGHGSATALRAHFRRALRTSPDRYRRAFRGS</sequence>
<protein>
    <submittedName>
        <fullName evidence="4">Transcriptional regulator GlxA family with amidase domain</fullName>
    </submittedName>
</protein>
<gene>
    <name evidence="4" type="ORF">CLV70_104331</name>
</gene>
<dbReference type="InterPro" id="IPR009057">
    <property type="entry name" value="Homeodomain-like_sf"/>
</dbReference>
<dbReference type="Pfam" id="PF12833">
    <property type="entry name" value="HTH_18"/>
    <property type="match status" value="1"/>
</dbReference>
<dbReference type="PANTHER" id="PTHR43130">
    <property type="entry name" value="ARAC-FAMILY TRANSCRIPTIONAL REGULATOR"/>
    <property type="match status" value="1"/>
</dbReference>
<keyword evidence="1" id="KW-0805">Transcription regulation</keyword>
<reference evidence="4 5" key="1">
    <citation type="submission" date="2018-03" db="EMBL/GenBank/DDBJ databases">
        <title>Genomic Encyclopedia of Archaeal and Bacterial Type Strains, Phase II (KMG-II): from individual species to whole genera.</title>
        <authorList>
            <person name="Goeker M."/>
        </authorList>
    </citation>
    <scope>NUCLEOTIDE SEQUENCE [LARGE SCALE GENOMIC DNA]</scope>
    <source>
        <strain evidence="4 5">DSM 45348</strain>
    </source>
</reference>
<dbReference type="SMART" id="SM00342">
    <property type="entry name" value="HTH_ARAC"/>
    <property type="match status" value="1"/>
</dbReference>
<organism evidence="4 5">
    <name type="scientific">Pseudosporangium ferrugineum</name>
    <dbReference type="NCBI Taxonomy" id="439699"/>
    <lineage>
        <taxon>Bacteria</taxon>
        <taxon>Bacillati</taxon>
        <taxon>Actinomycetota</taxon>
        <taxon>Actinomycetes</taxon>
        <taxon>Micromonosporales</taxon>
        <taxon>Micromonosporaceae</taxon>
        <taxon>Pseudosporangium</taxon>
    </lineage>
</organism>
<evidence type="ECO:0000256" key="2">
    <source>
        <dbReference type="ARBA" id="ARBA00023163"/>
    </source>
</evidence>
<dbReference type="AlphaFoldDB" id="A0A2T0SBH2"/>
<comment type="caution">
    <text evidence="4">The sequence shown here is derived from an EMBL/GenBank/DDBJ whole genome shotgun (WGS) entry which is preliminary data.</text>
</comment>
<dbReference type="SUPFAM" id="SSF52317">
    <property type="entry name" value="Class I glutamine amidotransferase-like"/>
    <property type="match status" value="1"/>
</dbReference>
<dbReference type="Pfam" id="PF01965">
    <property type="entry name" value="DJ-1_PfpI"/>
    <property type="match status" value="1"/>
</dbReference>
<dbReference type="OrthoDB" id="4110300at2"/>
<proteinExistence type="predicted"/>
<dbReference type="GO" id="GO:0003700">
    <property type="term" value="F:DNA-binding transcription factor activity"/>
    <property type="evidence" value="ECO:0007669"/>
    <property type="project" value="InterPro"/>
</dbReference>
<keyword evidence="2" id="KW-0804">Transcription</keyword>
<accession>A0A2T0SBH2</accession>
<evidence type="ECO:0000256" key="1">
    <source>
        <dbReference type="ARBA" id="ARBA00023015"/>
    </source>
</evidence>
<dbReference type="PANTHER" id="PTHR43130:SF3">
    <property type="entry name" value="HTH-TYPE TRANSCRIPTIONAL REGULATOR RV1931C"/>
    <property type="match status" value="1"/>
</dbReference>
<dbReference type="EMBL" id="PVZG01000004">
    <property type="protein sequence ID" value="PRY30779.1"/>
    <property type="molecule type" value="Genomic_DNA"/>
</dbReference>
<dbReference type="GO" id="GO:0043565">
    <property type="term" value="F:sequence-specific DNA binding"/>
    <property type="evidence" value="ECO:0007669"/>
    <property type="project" value="InterPro"/>
</dbReference>
<dbReference type="CDD" id="cd03137">
    <property type="entry name" value="GATase1_AraC_1"/>
    <property type="match status" value="1"/>
</dbReference>
<keyword evidence="5" id="KW-1185">Reference proteome</keyword>
<dbReference type="Gene3D" id="1.10.10.60">
    <property type="entry name" value="Homeodomain-like"/>
    <property type="match status" value="1"/>
</dbReference>
<dbReference type="InterPro" id="IPR052158">
    <property type="entry name" value="INH-QAR"/>
</dbReference>
<dbReference type="PROSITE" id="PS01124">
    <property type="entry name" value="HTH_ARAC_FAMILY_2"/>
    <property type="match status" value="1"/>
</dbReference>
<feature type="domain" description="HTH araC/xylS-type" evidence="3">
    <location>
        <begin position="218"/>
        <end position="316"/>
    </location>
</feature>